<name>A0A1Y1I1G1_KLENI</name>
<dbReference type="EMBL" id="DF237066">
    <property type="protein sequence ID" value="GAQ82607.1"/>
    <property type="molecule type" value="Genomic_DNA"/>
</dbReference>
<evidence type="ECO:0008006" key="4">
    <source>
        <dbReference type="Google" id="ProtNLM"/>
    </source>
</evidence>
<protein>
    <recommendedName>
        <fullName evidence="4">SAM domain-containing protein</fullName>
    </recommendedName>
</protein>
<feature type="compositionally biased region" description="Basic and acidic residues" evidence="1">
    <location>
        <begin position="110"/>
        <end position="121"/>
    </location>
</feature>
<feature type="region of interest" description="Disordered" evidence="1">
    <location>
        <begin position="80"/>
        <end position="160"/>
    </location>
</feature>
<accession>A0A1Y1I1G1</accession>
<feature type="compositionally biased region" description="Acidic residues" evidence="1">
    <location>
        <begin position="552"/>
        <end position="567"/>
    </location>
</feature>
<proteinExistence type="predicted"/>
<feature type="region of interest" description="Disordered" evidence="1">
    <location>
        <begin position="279"/>
        <end position="315"/>
    </location>
</feature>
<organism evidence="2 3">
    <name type="scientific">Klebsormidium nitens</name>
    <name type="common">Green alga</name>
    <name type="synonym">Ulothrix nitens</name>
    <dbReference type="NCBI Taxonomy" id="105231"/>
    <lineage>
        <taxon>Eukaryota</taxon>
        <taxon>Viridiplantae</taxon>
        <taxon>Streptophyta</taxon>
        <taxon>Klebsormidiophyceae</taxon>
        <taxon>Klebsormidiales</taxon>
        <taxon>Klebsormidiaceae</taxon>
        <taxon>Klebsormidium</taxon>
    </lineage>
</organism>
<sequence>MDRGGDSTQGYKTAEEVANEVGKLLGNDKYSEFIVNQGLDGVAFSELEEEHLKLFRTATDEAPNLGELLKLKAAARKVRNQLQPNQETPAAPEGSGVQAGGLSANGTQDSTRKQEAQEGRKGSGRSSFERSSQGPTASSSLFGKRTRGSETKQAAADDDDYTDSDIFRKAKKSRYLIDSCGARFVLNLQHCYAILKKNVDEAAGKMKKERLQNLDCQKNPKDCELLDGIEKKTLLEFQEKFNGRLVTRGGREVAWPTSALRHVACTMFETHKDRVIPERQAKKKECSKRAASKRKQNMLDAAGSTSSSPPRQAPKEGQRILLFGFKHEEDTDFPIPVKLGSGVVAAPGQATEAGNFAVKIDGIEDDLDTTGVFLKENMPLNTVDDDFKEAKGNEGEETARREASNSEEGPSDNQKEASALPTSNTSKREPNGQNASAPIQVGAQTAEPLASTPAEEQAPAALSQRLEPSDPLPSPPPPPPPPPSDENLAKKRPKRNIVMPKKYTEHAGDCQNPNICDGACIRSKKEPLPESPQRSYEGSESSQESDGKGDGMDDDESESDCEIEEELKTEITAVEKGNFGLVARLCLGLSSAN</sequence>
<gene>
    <name evidence="2" type="ORF">KFL_001170115</name>
</gene>
<feature type="compositionally biased region" description="Polar residues" evidence="1">
    <location>
        <begin position="124"/>
        <end position="141"/>
    </location>
</feature>
<keyword evidence="3" id="KW-1185">Reference proteome</keyword>
<evidence type="ECO:0000313" key="3">
    <source>
        <dbReference type="Proteomes" id="UP000054558"/>
    </source>
</evidence>
<feature type="compositionally biased region" description="Polar residues" evidence="1">
    <location>
        <begin position="532"/>
        <end position="542"/>
    </location>
</feature>
<dbReference type="AlphaFoldDB" id="A0A1Y1I1G1"/>
<feature type="region of interest" description="Disordered" evidence="1">
    <location>
        <begin position="384"/>
        <end position="567"/>
    </location>
</feature>
<dbReference type="Proteomes" id="UP000054558">
    <property type="component" value="Unassembled WGS sequence"/>
</dbReference>
<reference evidence="2 3" key="1">
    <citation type="journal article" date="2014" name="Nat. Commun.">
        <title>Klebsormidium flaccidum genome reveals primary factors for plant terrestrial adaptation.</title>
        <authorList>
            <person name="Hori K."/>
            <person name="Maruyama F."/>
            <person name="Fujisawa T."/>
            <person name="Togashi T."/>
            <person name="Yamamoto N."/>
            <person name="Seo M."/>
            <person name="Sato S."/>
            <person name="Yamada T."/>
            <person name="Mori H."/>
            <person name="Tajima N."/>
            <person name="Moriyama T."/>
            <person name="Ikeuchi M."/>
            <person name="Watanabe M."/>
            <person name="Wada H."/>
            <person name="Kobayashi K."/>
            <person name="Saito M."/>
            <person name="Masuda T."/>
            <person name="Sasaki-Sekimoto Y."/>
            <person name="Mashiguchi K."/>
            <person name="Awai K."/>
            <person name="Shimojima M."/>
            <person name="Masuda S."/>
            <person name="Iwai M."/>
            <person name="Nobusawa T."/>
            <person name="Narise T."/>
            <person name="Kondo S."/>
            <person name="Saito H."/>
            <person name="Sato R."/>
            <person name="Murakawa M."/>
            <person name="Ihara Y."/>
            <person name="Oshima-Yamada Y."/>
            <person name="Ohtaka K."/>
            <person name="Satoh M."/>
            <person name="Sonobe K."/>
            <person name="Ishii M."/>
            <person name="Ohtani R."/>
            <person name="Kanamori-Sato M."/>
            <person name="Honoki R."/>
            <person name="Miyazaki D."/>
            <person name="Mochizuki H."/>
            <person name="Umetsu J."/>
            <person name="Higashi K."/>
            <person name="Shibata D."/>
            <person name="Kamiya Y."/>
            <person name="Sato N."/>
            <person name="Nakamura Y."/>
            <person name="Tabata S."/>
            <person name="Ida S."/>
            <person name="Kurokawa K."/>
            <person name="Ohta H."/>
        </authorList>
    </citation>
    <scope>NUCLEOTIDE SEQUENCE [LARGE SCALE GENOMIC DNA]</scope>
    <source>
        <strain evidence="2 3">NIES-2285</strain>
    </source>
</reference>
<feature type="compositionally biased region" description="Basic and acidic residues" evidence="1">
    <location>
        <begin position="388"/>
        <end position="404"/>
    </location>
</feature>
<evidence type="ECO:0000313" key="2">
    <source>
        <dbReference type="EMBL" id="GAQ82607.1"/>
    </source>
</evidence>
<feature type="compositionally biased region" description="Basic and acidic residues" evidence="1">
    <location>
        <begin position="279"/>
        <end position="288"/>
    </location>
</feature>
<feature type="compositionally biased region" description="Polar residues" evidence="1">
    <location>
        <begin position="420"/>
        <end position="437"/>
    </location>
</feature>
<evidence type="ECO:0000256" key="1">
    <source>
        <dbReference type="SAM" id="MobiDB-lite"/>
    </source>
</evidence>
<feature type="compositionally biased region" description="Pro residues" evidence="1">
    <location>
        <begin position="470"/>
        <end position="484"/>
    </location>
</feature>